<name>A0A1Q9DYQ8_SYMMI</name>
<comment type="caution">
    <text evidence="2">The sequence shown here is derived from an EMBL/GenBank/DDBJ whole genome shotgun (WGS) entry which is preliminary data.</text>
</comment>
<evidence type="ECO:0000256" key="1">
    <source>
        <dbReference type="SAM" id="MobiDB-lite"/>
    </source>
</evidence>
<organism evidence="2 3">
    <name type="scientific">Symbiodinium microadriaticum</name>
    <name type="common">Dinoflagellate</name>
    <name type="synonym">Zooxanthella microadriatica</name>
    <dbReference type="NCBI Taxonomy" id="2951"/>
    <lineage>
        <taxon>Eukaryota</taxon>
        <taxon>Sar</taxon>
        <taxon>Alveolata</taxon>
        <taxon>Dinophyceae</taxon>
        <taxon>Suessiales</taxon>
        <taxon>Symbiodiniaceae</taxon>
        <taxon>Symbiodinium</taxon>
    </lineage>
</organism>
<keyword evidence="3" id="KW-1185">Reference proteome</keyword>
<feature type="region of interest" description="Disordered" evidence="1">
    <location>
        <begin position="172"/>
        <end position="199"/>
    </location>
</feature>
<dbReference type="EMBL" id="LSRX01000332">
    <property type="protein sequence ID" value="OLQ00302.1"/>
    <property type="molecule type" value="Genomic_DNA"/>
</dbReference>
<reference evidence="2 3" key="1">
    <citation type="submission" date="2016-02" db="EMBL/GenBank/DDBJ databases">
        <title>Genome analysis of coral dinoflagellate symbionts highlights evolutionary adaptations to a symbiotic lifestyle.</title>
        <authorList>
            <person name="Aranda M."/>
            <person name="Li Y."/>
            <person name="Liew Y.J."/>
            <person name="Baumgarten S."/>
            <person name="Simakov O."/>
            <person name="Wilson M."/>
            <person name="Piel J."/>
            <person name="Ashoor H."/>
            <person name="Bougouffa S."/>
            <person name="Bajic V.B."/>
            <person name="Ryu T."/>
            <person name="Ravasi T."/>
            <person name="Bayer T."/>
            <person name="Micklem G."/>
            <person name="Kim H."/>
            <person name="Bhak J."/>
            <person name="Lajeunesse T.C."/>
            <person name="Voolstra C.R."/>
        </authorList>
    </citation>
    <scope>NUCLEOTIDE SEQUENCE [LARGE SCALE GENOMIC DNA]</scope>
    <source>
        <strain evidence="2 3">CCMP2467</strain>
    </source>
</reference>
<dbReference type="Proteomes" id="UP000186817">
    <property type="component" value="Unassembled WGS sequence"/>
</dbReference>
<protein>
    <submittedName>
        <fullName evidence="2">Uncharacterized protein</fullName>
    </submittedName>
</protein>
<dbReference type="OrthoDB" id="10311080at2759"/>
<accession>A0A1Q9DYQ8</accession>
<evidence type="ECO:0000313" key="2">
    <source>
        <dbReference type="EMBL" id="OLQ00302.1"/>
    </source>
</evidence>
<evidence type="ECO:0000313" key="3">
    <source>
        <dbReference type="Proteomes" id="UP000186817"/>
    </source>
</evidence>
<sequence>MPWPESTKHIETLKALATVAWGRYVMPMASLSFLLLAPQEYFVGQMLEGVSDSAPPVSKFFFSAFSKSEKSAAGGDMPWRQCPRCVLQLSDYVGGSSDNTPYVTAMNFLSNDNLDDTNEKFARVIRGIYTKHRSLRELLRPAYFSEAKQWQNIAFLYALELHHLALTVERQQRSHATGTSRRNDPWEDELEGASCPTTTPIATSDLTHTQWIRLSVHRAEAFSKRQGRRRKESGIACDEGFDLVWQKSFSPFCCPTYGSGTSLIRLAVFLPGQNALPMPSRASNEVVAGLAKSIPTQ</sequence>
<dbReference type="AlphaFoldDB" id="A0A1Q9DYQ8"/>
<gene>
    <name evidence="2" type="ORF">AK812_SmicGene17057</name>
</gene>
<proteinExistence type="predicted"/>